<dbReference type="AlphaFoldDB" id="A0AAV4PP52"/>
<gene>
    <name evidence="1" type="ORF">CDAR_233371</name>
</gene>
<reference evidence="1 2" key="1">
    <citation type="submission" date="2021-06" db="EMBL/GenBank/DDBJ databases">
        <title>Caerostris darwini draft genome.</title>
        <authorList>
            <person name="Kono N."/>
            <person name="Arakawa K."/>
        </authorList>
    </citation>
    <scope>NUCLEOTIDE SEQUENCE [LARGE SCALE GENOMIC DNA]</scope>
</reference>
<organism evidence="1 2">
    <name type="scientific">Caerostris darwini</name>
    <dbReference type="NCBI Taxonomy" id="1538125"/>
    <lineage>
        <taxon>Eukaryota</taxon>
        <taxon>Metazoa</taxon>
        <taxon>Ecdysozoa</taxon>
        <taxon>Arthropoda</taxon>
        <taxon>Chelicerata</taxon>
        <taxon>Arachnida</taxon>
        <taxon>Araneae</taxon>
        <taxon>Araneomorphae</taxon>
        <taxon>Entelegynae</taxon>
        <taxon>Araneoidea</taxon>
        <taxon>Araneidae</taxon>
        <taxon>Caerostris</taxon>
    </lineage>
</organism>
<accession>A0AAV4PP52</accession>
<evidence type="ECO:0000313" key="1">
    <source>
        <dbReference type="EMBL" id="GIX97670.1"/>
    </source>
</evidence>
<name>A0AAV4PP52_9ARAC</name>
<dbReference type="Proteomes" id="UP001054837">
    <property type="component" value="Unassembled WGS sequence"/>
</dbReference>
<keyword evidence="2" id="KW-1185">Reference proteome</keyword>
<proteinExistence type="predicted"/>
<comment type="caution">
    <text evidence="1">The sequence shown here is derived from an EMBL/GenBank/DDBJ whole genome shotgun (WGS) entry which is preliminary data.</text>
</comment>
<sequence length="84" mass="9617">MGSLTDSQLPPFPPNKWLHQVDAIQPFQNSPFAQSLLLFFRPPSQIFIRQTSLSRRGCRSDFELQMALKIPEAVNTFLRPAMTL</sequence>
<protein>
    <submittedName>
        <fullName evidence="1">Uncharacterized protein</fullName>
    </submittedName>
</protein>
<evidence type="ECO:0000313" key="2">
    <source>
        <dbReference type="Proteomes" id="UP001054837"/>
    </source>
</evidence>
<dbReference type="EMBL" id="BPLQ01003063">
    <property type="protein sequence ID" value="GIX97670.1"/>
    <property type="molecule type" value="Genomic_DNA"/>
</dbReference>